<dbReference type="AlphaFoldDB" id="A0A067SF68"/>
<dbReference type="HOGENOM" id="CLU_930799_0_0_1"/>
<evidence type="ECO:0000313" key="3">
    <source>
        <dbReference type="Proteomes" id="UP000027222"/>
    </source>
</evidence>
<dbReference type="EMBL" id="KL142406">
    <property type="protein sequence ID" value="KDR68657.1"/>
    <property type="molecule type" value="Genomic_DNA"/>
</dbReference>
<keyword evidence="3" id="KW-1185">Reference proteome</keyword>
<dbReference type="Proteomes" id="UP000027222">
    <property type="component" value="Unassembled WGS sequence"/>
</dbReference>
<evidence type="ECO:0000256" key="1">
    <source>
        <dbReference type="SAM" id="MobiDB-lite"/>
    </source>
</evidence>
<protein>
    <submittedName>
        <fullName evidence="2">Uncharacterized protein</fullName>
    </submittedName>
</protein>
<sequence length="299" mass="32664">MTGGYGAAHISSGSGIFGLRSQQVFGLTIGWGPYPRICLFLAGSGFGLLKCRWRKGFRVGSGSGSGHQVWKAERVQQLQLPGDLWGFALLGGIGVAVGAVPPSGLRRLGGPSPLAKAWRMKDAVGRIQKKWMGLGLVRELSKWSDSDDSMPGLQSASDTDSETSLSVMSSTSSLASSSSNLAPSSTWAVYHLRCQASTTRQPQAKSQVPSPTPSDVKYYPEDTPYQRRVESRFARYLTVFTRQFRFYSNLMFGDRRSPQNPSALCYILSAADFQHYFSEYGSHKELELLVAQQPTGETN</sequence>
<feature type="region of interest" description="Disordered" evidence="1">
    <location>
        <begin position="143"/>
        <end position="164"/>
    </location>
</feature>
<feature type="compositionally biased region" description="Polar residues" evidence="1">
    <location>
        <begin position="198"/>
        <end position="209"/>
    </location>
</feature>
<evidence type="ECO:0000313" key="2">
    <source>
        <dbReference type="EMBL" id="KDR68657.1"/>
    </source>
</evidence>
<feature type="region of interest" description="Disordered" evidence="1">
    <location>
        <begin position="198"/>
        <end position="220"/>
    </location>
</feature>
<name>A0A067SF68_GALM3</name>
<gene>
    <name evidence="2" type="ORF">GALMADRAFT_146011</name>
</gene>
<reference evidence="3" key="1">
    <citation type="journal article" date="2014" name="Proc. Natl. Acad. Sci. U.S.A.">
        <title>Extensive sampling of basidiomycete genomes demonstrates inadequacy of the white-rot/brown-rot paradigm for wood decay fungi.</title>
        <authorList>
            <person name="Riley R."/>
            <person name="Salamov A.A."/>
            <person name="Brown D.W."/>
            <person name="Nagy L.G."/>
            <person name="Floudas D."/>
            <person name="Held B.W."/>
            <person name="Levasseur A."/>
            <person name="Lombard V."/>
            <person name="Morin E."/>
            <person name="Otillar R."/>
            <person name="Lindquist E.A."/>
            <person name="Sun H."/>
            <person name="LaButti K.M."/>
            <person name="Schmutz J."/>
            <person name="Jabbour D."/>
            <person name="Luo H."/>
            <person name="Baker S.E."/>
            <person name="Pisabarro A.G."/>
            <person name="Walton J.D."/>
            <person name="Blanchette R.A."/>
            <person name="Henrissat B."/>
            <person name="Martin F."/>
            <person name="Cullen D."/>
            <person name="Hibbett D.S."/>
            <person name="Grigoriev I.V."/>
        </authorList>
    </citation>
    <scope>NUCLEOTIDE SEQUENCE [LARGE SCALE GENOMIC DNA]</scope>
    <source>
        <strain evidence="3">CBS 339.88</strain>
    </source>
</reference>
<organism evidence="2 3">
    <name type="scientific">Galerina marginata (strain CBS 339.88)</name>
    <dbReference type="NCBI Taxonomy" id="685588"/>
    <lineage>
        <taxon>Eukaryota</taxon>
        <taxon>Fungi</taxon>
        <taxon>Dikarya</taxon>
        <taxon>Basidiomycota</taxon>
        <taxon>Agaricomycotina</taxon>
        <taxon>Agaricomycetes</taxon>
        <taxon>Agaricomycetidae</taxon>
        <taxon>Agaricales</taxon>
        <taxon>Agaricineae</taxon>
        <taxon>Strophariaceae</taxon>
        <taxon>Galerina</taxon>
    </lineage>
</organism>
<accession>A0A067SF68</accession>
<proteinExistence type="predicted"/>